<dbReference type="KEGG" id="agi:FSB73_00835"/>
<keyword evidence="3" id="KW-0285">Flavoprotein</keyword>
<feature type="domain" description="FAD dependent oxidoreductase" evidence="7">
    <location>
        <begin position="20"/>
        <end position="376"/>
    </location>
</feature>
<evidence type="ECO:0000256" key="2">
    <source>
        <dbReference type="ARBA" id="ARBA00007330"/>
    </source>
</evidence>
<dbReference type="Gene3D" id="1.10.8.870">
    <property type="entry name" value="Alpha-glycerophosphate oxidase, cap domain"/>
    <property type="match status" value="1"/>
</dbReference>
<dbReference type="PRINTS" id="PR01001">
    <property type="entry name" value="FADG3PDH"/>
</dbReference>
<feature type="domain" description="Alpha-glycerophosphate oxidase C-terminal" evidence="8">
    <location>
        <begin position="399"/>
        <end position="515"/>
    </location>
</feature>
<keyword evidence="5" id="KW-0274">FAD</keyword>
<dbReference type="Proteomes" id="UP000321291">
    <property type="component" value="Chromosome"/>
</dbReference>
<dbReference type="InterPro" id="IPR036188">
    <property type="entry name" value="FAD/NAD-bd_sf"/>
</dbReference>
<evidence type="ECO:0000313" key="9">
    <source>
        <dbReference type="EMBL" id="QEC70467.1"/>
    </source>
</evidence>
<evidence type="ECO:0000256" key="3">
    <source>
        <dbReference type="ARBA" id="ARBA00022630"/>
    </source>
</evidence>
<proteinExistence type="inferred from homology"/>
<reference evidence="9 10" key="1">
    <citation type="journal article" date="2017" name="Int. J. Syst. Evol. Microbiol.">
        <title>Arachidicoccus ginsenosidivorans sp. nov., with ginsenoside-converting activity isolated from ginseng cultivating soil.</title>
        <authorList>
            <person name="Siddiqi M.Z."/>
            <person name="Aslam Z."/>
            <person name="Im W.T."/>
        </authorList>
    </citation>
    <scope>NUCLEOTIDE SEQUENCE [LARGE SCALE GENOMIC DNA]</scope>
    <source>
        <strain evidence="9 10">Gsoil 809</strain>
    </source>
</reference>
<gene>
    <name evidence="9" type="ORF">FSB73_00835</name>
</gene>
<keyword evidence="10" id="KW-1185">Reference proteome</keyword>
<dbReference type="SUPFAM" id="SSF51905">
    <property type="entry name" value="FAD/NAD(P)-binding domain"/>
    <property type="match status" value="1"/>
</dbReference>
<dbReference type="GO" id="GO:0046168">
    <property type="term" value="P:glycerol-3-phosphate catabolic process"/>
    <property type="evidence" value="ECO:0007669"/>
    <property type="project" value="TreeGrafter"/>
</dbReference>
<dbReference type="InterPro" id="IPR038299">
    <property type="entry name" value="DAO_C_sf"/>
</dbReference>
<dbReference type="EMBL" id="CP042434">
    <property type="protein sequence ID" value="QEC70467.1"/>
    <property type="molecule type" value="Genomic_DNA"/>
</dbReference>
<dbReference type="InterPro" id="IPR031656">
    <property type="entry name" value="DAO_C"/>
</dbReference>
<dbReference type="InterPro" id="IPR000447">
    <property type="entry name" value="G3P_DH_FAD-dep"/>
</dbReference>
<dbReference type="InterPro" id="IPR006076">
    <property type="entry name" value="FAD-dep_OxRdtase"/>
</dbReference>
<dbReference type="GO" id="GO:0006071">
    <property type="term" value="P:glycerol metabolic process"/>
    <property type="evidence" value="ECO:0007669"/>
    <property type="project" value="UniProtKB-KW"/>
</dbReference>
<comment type="similarity">
    <text evidence="2">Belongs to the FAD-dependent glycerol-3-phosphate dehydrogenase family.</text>
</comment>
<dbReference type="PANTHER" id="PTHR11985">
    <property type="entry name" value="GLYCEROL-3-PHOSPHATE DEHYDROGENASE"/>
    <property type="match status" value="1"/>
</dbReference>
<dbReference type="Gene3D" id="3.50.50.60">
    <property type="entry name" value="FAD/NAD(P)-binding domain"/>
    <property type="match status" value="1"/>
</dbReference>
<evidence type="ECO:0000256" key="4">
    <source>
        <dbReference type="ARBA" id="ARBA00022798"/>
    </source>
</evidence>
<dbReference type="AlphaFoldDB" id="A0A5B8VFS9"/>
<dbReference type="OrthoDB" id="9766796at2"/>
<accession>A0A5B8VFS9</accession>
<dbReference type="PROSITE" id="PS00978">
    <property type="entry name" value="FAD_G3PDH_2"/>
    <property type="match status" value="1"/>
</dbReference>
<evidence type="ECO:0000313" key="10">
    <source>
        <dbReference type="Proteomes" id="UP000321291"/>
    </source>
</evidence>
<dbReference type="Pfam" id="PF16901">
    <property type="entry name" value="DAO_C"/>
    <property type="match status" value="1"/>
</dbReference>
<evidence type="ECO:0000256" key="1">
    <source>
        <dbReference type="ARBA" id="ARBA00001974"/>
    </source>
</evidence>
<evidence type="ECO:0000256" key="6">
    <source>
        <dbReference type="ARBA" id="ARBA00023002"/>
    </source>
</evidence>
<dbReference type="RefSeq" id="WP_146779731.1">
    <property type="nucleotide sequence ID" value="NZ_CP042434.1"/>
</dbReference>
<dbReference type="Gene3D" id="3.30.9.10">
    <property type="entry name" value="D-Amino Acid Oxidase, subunit A, domain 2"/>
    <property type="match status" value="1"/>
</dbReference>
<dbReference type="GO" id="GO:0004368">
    <property type="term" value="F:glycerol-3-phosphate dehydrogenase (quinone) activity"/>
    <property type="evidence" value="ECO:0007669"/>
    <property type="project" value="InterPro"/>
</dbReference>
<dbReference type="Pfam" id="PF01266">
    <property type="entry name" value="DAO"/>
    <property type="match status" value="1"/>
</dbReference>
<evidence type="ECO:0000256" key="5">
    <source>
        <dbReference type="ARBA" id="ARBA00022827"/>
    </source>
</evidence>
<evidence type="ECO:0000259" key="7">
    <source>
        <dbReference type="Pfam" id="PF01266"/>
    </source>
</evidence>
<dbReference type="PANTHER" id="PTHR11985:SF35">
    <property type="entry name" value="ANAEROBIC GLYCEROL-3-PHOSPHATE DEHYDROGENASE SUBUNIT A"/>
    <property type="match status" value="1"/>
</dbReference>
<comment type="cofactor">
    <cofactor evidence="1">
        <name>FAD</name>
        <dbReference type="ChEBI" id="CHEBI:57692"/>
    </cofactor>
</comment>
<sequence>MESFDRNSLLKKLDAKIIWDLVIIGGGATGLGIAVDAATRGYKTLLVEQSDFAKGTSSRSTKLVHGGVRYLAQGDIGLVREALKERGRLLQNAPHLTKNESIIIPCYSYLSAAKYVAGLKLYDWLSAGLSFGASRLIKKNTLKTKLPTIAKKGLKCGVLYHDGTFDDARLALNLAQTAVEHGAVCLNYVKATALHKNSDGRINGVDILDKLSNVAYQISASSVVNATGVFADEILHMDNQLAKSTIRPSQGIHLVLDRKFLNSPDGIMIPKTDDGRVLFVLPWYDKVLMGTTDTPLDKHDLEPRALETEIQFVLKTAGKYLDQVPARKDVLSVYAGLRPLAATGDKNDKTKEISRSHKVLVTKSGLVSVIGGKWTTYRKMAEDTLDKMIQQGLLIKATCKTVNLSIHGGAQFRKPEAGFELKSAVFADPLAIYGSDKHLMEALMQSNLELARPVGGYKRLLAIQVVWAVRFEMAQTVEDVLARRIRILFTDAKKAIELALPVAAIMAAELGLDAQWQQRQVEDFTRLAEGYLITGF</sequence>
<protein>
    <submittedName>
        <fullName evidence="9">Glycerol-3-phosphate dehydrogenase/oxidase</fullName>
    </submittedName>
</protein>
<organism evidence="9 10">
    <name type="scientific">Arachidicoccus ginsenosidivorans</name>
    <dbReference type="NCBI Taxonomy" id="496057"/>
    <lineage>
        <taxon>Bacteria</taxon>
        <taxon>Pseudomonadati</taxon>
        <taxon>Bacteroidota</taxon>
        <taxon>Chitinophagia</taxon>
        <taxon>Chitinophagales</taxon>
        <taxon>Chitinophagaceae</taxon>
        <taxon>Arachidicoccus</taxon>
    </lineage>
</organism>
<evidence type="ECO:0000259" key="8">
    <source>
        <dbReference type="Pfam" id="PF16901"/>
    </source>
</evidence>
<name>A0A5B8VFS9_9BACT</name>
<keyword evidence="6" id="KW-0560">Oxidoreductase</keyword>
<keyword evidence="4" id="KW-0319">Glycerol metabolism</keyword>